<feature type="region of interest" description="Disordered" evidence="1">
    <location>
        <begin position="322"/>
        <end position="350"/>
    </location>
</feature>
<protein>
    <submittedName>
        <fullName evidence="3">Putative esterase</fullName>
    </submittedName>
</protein>
<dbReference type="PANTHER" id="PTHR48098:SF6">
    <property type="entry name" value="FERRI-BACILLIBACTIN ESTERASE BESA"/>
    <property type="match status" value="1"/>
</dbReference>
<feature type="compositionally biased region" description="Basic and acidic residues" evidence="1">
    <location>
        <begin position="338"/>
        <end position="350"/>
    </location>
</feature>
<accession>A0A2K1PZ34</accession>
<gene>
    <name evidence="3" type="ORF">Lysil_2231</name>
</gene>
<evidence type="ECO:0000313" key="3">
    <source>
        <dbReference type="EMBL" id="PNS08055.1"/>
    </source>
</evidence>
<comment type="caution">
    <text evidence="3">The sequence shown here is derived from an EMBL/GenBank/DDBJ whole genome shotgun (WGS) entry which is preliminary data.</text>
</comment>
<dbReference type="Gene3D" id="3.40.50.1820">
    <property type="entry name" value="alpha/beta hydrolase"/>
    <property type="match status" value="1"/>
</dbReference>
<proteinExistence type="predicted"/>
<dbReference type="SUPFAM" id="SSF53474">
    <property type="entry name" value="alpha/beta-Hydrolases"/>
    <property type="match status" value="1"/>
</dbReference>
<evidence type="ECO:0000313" key="4">
    <source>
        <dbReference type="Proteomes" id="UP000236220"/>
    </source>
</evidence>
<dbReference type="OrthoDB" id="6381520at2"/>
<dbReference type="PANTHER" id="PTHR48098">
    <property type="entry name" value="ENTEROCHELIN ESTERASE-RELATED"/>
    <property type="match status" value="1"/>
</dbReference>
<feature type="chain" id="PRO_5014436331" evidence="2">
    <location>
        <begin position="24"/>
        <end position="350"/>
    </location>
</feature>
<reference evidence="3 4" key="1">
    <citation type="submission" date="2017-08" db="EMBL/GenBank/DDBJ databases">
        <title>Lysobacter sylvestris genome.</title>
        <authorList>
            <person name="Zhang D.-C."/>
            <person name="Albuquerque L."/>
            <person name="Franca L."/>
            <person name="Froufe H.J.C."/>
            <person name="Barroso C."/>
            <person name="Egas C."/>
            <person name="Da Costa M."/>
            <person name="Margesin R."/>
        </authorList>
    </citation>
    <scope>NUCLEOTIDE SEQUENCE [LARGE SCALE GENOMIC DNA]</scope>
    <source>
        <strain evidence="3 4">AM20-91</strain>
    </source>
</reference>
<organism evidence="3 4">
    <name type="scientific">Solilutibacter silvestris</name>
    <dbReference type="NCBI Taxonomy" id="1645665"/>
    <lineage>
        <taxon>Bacteria</taxon>
        <taxon>Pseudomonadati</taxon>
        <taxon>Pseudomonadota</taxon>
        <taxon>Gammaproteobacteria</taxon>
        <taxon>Lysobacterales</taxon>
        <taxon>Lysobacteraceae</taxon>
        <taxon>Solilutibacter</taxon>
    </lineage>
</organism>
<keyword evidence="4" id="KW-1185">Reference proteome</keyword>
<dbReference type="EMBL" id="NPZB01000002">
    <property type="protein sequence ID" value="PNS08055.1"/>
    <property type="molecule type" value="Genomic_DNA"/>
</dbReference>
<dbReference type="InterPro" id="IPR029058">
    <property type="entry name" value="AB_hydrolase_fold"/>
</dbReference>
<sequence length="350" mass="38259">MRSSLRMMSAVLALCLLPIFVSAKQLDPVVAMLDAPGVSPKPMRVRVLLPPGYRAHSGVRYPTLYVNDGQDMEAVGLQATLDDLYRHHDIRPMIVVAIDMPQDRMAGYGVSDRAKGVSIAAPTKYGAVGANAQAYSQWLVQSLVPYVDAHWQTRRDADSRWLLGWSLGAINAFSVGWQYPETFGKVGAFSPSFWLSTDSSDAKAVRATRIAHALVETAPPPAYSRFFFAAGDAEEKNDRDGNGIIDVIDDLLDLMNGWTSGDGRTHKGLAQLGYSINSDYGAHADDSAAVFYRLPGGEHNQKSWARMLPAFLQWVDGTRKGMLPRNKSAMKGHSRPRLSADADGKQAPHS</sequence>
<dbReference type="InterPro" id="IPR050583">
    <property type="entry name" value="Mycobacterial_A85_antigen"/>
</dbReference>
<dbReference type="Pfam" id="PF00756">
    <property type="entry name" value="Esterase"/>
    <property type="match status" value="1"/>
</dbReference>
<dbReference type="AlphaFoldDB" id="A0A2K1PZ34"/>
<evidence type="ECO:0000256" key="1">
    <source>
        <dbReference type="SAM" id="MobiDB-lite"/>
    </source>
</evidence>
<keyword evidence="2" id="KW-0732">Signal</keyword>
<dbReference type="InterPro" id="IPR000801">
    <property type="entry name" value="Esterase-like"/>
</dbReference>
<feature type="signal peptide" evidence="2">
    <location>
        <begin position="1"/>
        <end position="23"/>
    </location>
</feature>
<dbReference type="Proteomes" id="UP000236220">
    <property type="component" value="Unassembled WGS sequence"/>
</dbReference>
<evidence type="ECO:0000256" key="2">
    <source>
        <dbReference type="SAM" id="SignalP"/>
    </source>
</evidence>
<name>A0A2K1PZ34_9GAMM</name>